<dbReference type="InterPro" id="IPR050266">
    <property type="entry name" value="AB_hydrolase_sf"/>
</dbReference>
<dbReference type="EMBL" id="LT629732">
    <property type="protein sequence ID" value="SDS05126.1"/>
    <property type="molecule type" value="Genomic_DNA"/>
</dbReference>
<protein>
    <submittedName>
        <fullName evidence="3">Pimeloyl-ACP methyl ester carboxylesterase</fullName>
    </submittedName>
</protein>
<evidence type="ECO:0000259" key="2">
    <source>
        <dbReference type="Pfam" id="PF00561"/>
    </source>
</evidence>
<organism evidence="3 4">
    <name type="scientific">Actinopolymorpha singaporensis</name>
    <dbReference type="NCBI Taxonomy" id="117157"/>
    <lineage>
        <taxon>Bacteria</taxon>
        <taxon>Bacillati</taxon>
        <taxon>Actinomycetota</taxon>
        <taxon>Actinomycetes</taxon>
        <taxon>Propionibacteriales</taxon>
        <taxon>Actinopolymorphaceae</taxon>
        <taxon>Actinopolymorpha</taxon>
    </lineage>
</organism>
<dbReference type="Pfam" id="PF00561">
    <property type="entry name" value="Abhydrolase_1"/>
    <property type="match status" value="1"/>
</dbReference>
<proteinExistence type="predicted"/>
<dbReference type="GO" id="GO:0003824">
    <property type="term" value="F:catalytic activity"/>
    <property type="evidence" value="ECO:0007669"/>
    <property type="project" value="UniProtKB-ARBA"/>
</dbReference>
<dbReference type="STRING" id="117157.SAMN04489717_1454"/>
<accession>A0A1H1P1I1</accession>
<gene>
    <name evidence="3" type="ORF">SAMN04489717_1454</name>
</gene>
<reference evidence="3 4" key="1">
    <citation type="submission" date="2016-10" db="EMBL/GenBank/DDBJ databases">
        <authorList>
            <person name="de Groot N.N."/>
        </authorList>
    </citation>
    <scope>NUCLEOTIDE SEQUENCE [LARGE SCALE GENOMIC DNA]</scope>
    <source>
        <strain evidence="3 4">DSM 22024</strain>
    </source>
</reference>
<sequence>MDDLRSVDVGEVRLAYRVAGDPKSPPLILLHGVGSDGSSWNPVVPGLAREWRVYVPDLRGFGRSDWPGRYSFELMATDLLGFLDALGLDRVVLTGHSMGGVVSYLLALDHPDRVSALVLVETPPPLPQRRPEPQRPDGQDGPLGFDWPVRPAIVGQVNRPDPCWWQRLAEITAPTLVVAGGPASPFSQKEIDAMAARLPAGQLVTIAVGHGVHKEAPEEFVSVVRRFLAGVRPG</sequence>
<keyword evidence="4" id="KW-1185">Reference proteome</keyword>
<name>A0A1H1P1I1_9ACTN</name>
<feature type="compositionally biased region" description="Basic and acidic residues" evidence="1">
    <location>
        <begin position="129"/>
        <end position="138"/>
    </location>
</feature>
<dbReference type="Gene3D" id="3.40.50.1820">
    <property type="entry name" value="alpha/beta hydrolase"/>
    <property type="match status" value="1"/>
</dbReference>
<dbReference type="PANTHER" id="PTHR43798">
    <property type="entry name" value="MONOACYLGLYCEROL LIPASE"/>
    <property type="match status" value="1"/>
</dbReference>
<feature type="region of interest" description="Disordered" evidence="1">
    <location>
        <begin position="122"/>
        <end position="142"/>
    </location>
</feature>
<evidence type="ECO:0000313" key="3">
    <source>
        <dbReference type="EMBL" id="SDS05126.1"/>
    </source>
</evidence>
<evidence type="ECO:0000256" key="1">
    <source>
        <dbReference type="SAM" id="MobiDB-lite"/>
    </source>
</evidence>
<evidence type="ECO:0000313" key="4">
    <source>
        <dbReference type="Proteomes" id="UP000198983"/>
    </source>
</evidence>
<dbReference type="SUPFAM" id="SSF53474">
    <property type="entry name" value="alpha/beta-Hydrolases"/>
    <property type="match status" value="1"/>
</dbReference>
<feature type="domain" description="AB hydrolase-1" evidence="2">
    <location>
        <begin position="25"/>
        <end position="128"/>
    </location>
</feature>
<dbReference type="PRINTS" id="PR00111">
    <property type="entry name" value="ABHYDROLASE"/>
</dbReference>
<dbReference type="AlphaFoldDB" id="A0A1H1P1I1"/>
<dbReference type="RefSeq" id="WP_172804900.1">
    <property type="nucleotide sequence ID" value="NZ_LT629732.1"/>
</dbReference>
<dbReference type="InterPro" id="IPR000073">
    <property type="entry name" value="AB_hydrolase_1"/>
</dbReference>
<dbReference type="InterPro" id="IPR029058">
    <property type="entry name" value="AB_hydrolase_fold"/>
</dbReference>
<dbReference type="GO" id="GO:0016020">
    <property type="term" value="C:membrane"/>
    <property type="evidence" value="ECO:0007669"/>
    <property type="project" value="TreeGrafter"/>
</dbReference>
<dbReference type="PANTHER" id="PTHR43798:SF33">
    <property type="entry name" value="HYDROLASE, PUTATIVE (AFU_ORTHOLOGUE AFUA_2G14860)-RELATED"/>
    <property type="match status" value="1"/>
</dbReference>
<dbReference type="Proteomes" id="UP000198983">
    <property type="component" value="Chromosome I"/>
</dbReference>